<proteinExistence type="predicted"/>
<name>A0ABR4NXC4_9SACH</name>
<dbReference type="InterPro" id="IPR006571">
    <property type="entry name" value="TLDc_dom"/>
</dbReference>
<keyword evidence="3" id="KW-1185">Reference proteome</keyword>
<organism evidence="2 3">
    <name type="scientific">Nakaseomyces bracarensis</name>
    <dbReference type="NCBI Taxonomy" id="273131"/>
    <lineage>
        <taxon>Eukaryota</taxon>
        <taxon>Fungi</taxon>
        <taxon>Dikarya</taxon>
        <taxon>Ascomycota</taxon>
        <taxon>Saccharomycotina</taxon>
        <taxon>Saccharomycetes</taxon>
        <taxon>Saccharomycetales</taxon>
        <taxon>Saccharomycetaceae</taxon>
        <taxon>Nakaseomyces</taxon>
    </lineage>
</organism>
<dbReference type="Proteomes" id="UP001623330">
    <property type="component" value="Unassembled WGS sequence"/>
</dbReference>
<evidence type="ECO:0000313" key="3">
    <source>
        <dbReference type="Proteomes" id="UP001623330"/>
    </source>
</evidence>
<gene>
    <name evidence="2" type="ORF">RNJ44_03590</name>
</gene>
<evidence type="ECO:0000313" key="2">
    <source>
        <dbReference type="EMBL" id="KAL3233550.1"/>
    </source>
</evidence>
<accession>A0ABR4NXC4</accession>
<evidence type="ECO:0000259" key="1">
    <source>
        <dbReference type="PROSITE" id="PS51886"/>
    </source>
</evidence>
<sequence length="546" mass="61727">MGQATSSQADKFASRAELLEYFDARAVKLFTVPELVSFKARLQLNELQDAVSEDILVAELDMEPEVQLTRRVFKLIKLLQNFPVINTVGTEITGYGLLKTMAVLNADRFRKYVNSKARQEVLLLIGLFDADPGEPSKELDLEKVLSSYDGIDTSNISVNCGELHDILTWLLALAVDYPTKNCIINRDDTKEHIKDYERCSSSILHTVKQEAVKCCADHRVTLDEFISVLDIVLQPLFNPLSNFFEHLLFRTDELVMHQNDVKDVGYNNLLSPAIVAQFSLSLPKKIQITKLQKLYIGKEHGFSMRSLQAKVFKWMAPTIMIIRGTRIVNDDLYADKKNPRYKNFLEHYPKLKDTEQKLDLVHASKKKVTYVIYIDEPWKVTNKEKFGGENMTIIELTPIQETYLASAPRSSYFNTVGGGIGFGCDQPKIKPNQIRYKPGNVSLTIDSNLEFGVFRHVSRGGTFNIGSVINNKNGYVDPFEIRFVIQAVEVWGCGGEKELAEQLKELEWEQAEVKRRQAVNLKSLSEDRALLEMAGLVGQSNSGGSV</sequence>
<protein>
    <submittedName>
        <fullName evidence="2">Restriction of telomere capping protein 5</fullName>
    </submittedName>
</protein>
<feature type="domain" description="TLDc" evidence="1">
    <location>
        <begin position="268"/>
        <end position="494"/>
    </location>
</feature>
<reference evidence="2 3" key="1">
    <citation type="submission" date="2024-05" db="EMBL/GenBank/DDBJ databases">
        <title>Long read based assembly of the Candida bracarensis genome reveals expanded adhesin content.</title>
        <authorList>
            <person name="Marcet-Houben M."/>
            <person name="Ksiezopolska E."/>
            <person name="Gabaldon T."/>
        </authorList>
    </citation>
    <scope>NUCLEOTIDE SEQUENCE [LARGE SCALE GENOMIC DNA]</scope>
    <source>
        <strain evidence="2 3">CBM6</strain>
    </source>
</reference>
<comment type="caution">
    <text evidence="2">The sequence shown here is derived from an EMBL/GenBank/DDBJ whole genome shotgun (WGS) entry which is preliminary data.</text>
</comment>
<dbReference type="EMBL" id="JBEVYD010000004">
    <property type="protein sequence ID" value="KAL3233550.1"/>
    <property type="molecule type" value="Genomic_DNA"/>
</dbReference>
<dbReference type="SMART" id="SM00584">
    <property type="entry name" value="TLDc"/>
    <property type="match status" value="1"/>
</dbReference>
<dbReference type="PROSITE" id="PS51886">
    <property type="entry name" value="TLDC"/>
    <property type="match status" value="1"/>
</dbReference>
<dbReference type="Pfam" id="PF07534">
    <property type="entry name" value="TLD"/>
    <property type="match status" value="1"/>
</dbReference>